<evidence type="ECO:0000313" key="3">
    <source>
        <dbReference type="EMBL" id="KAJ0978160.1"/>
    </source>
</evidence>
<dbReference type="EMBL" id="JAGGNH010000003">
    <property type="protein sequence ID" value="KAJ0978160.1"/>
    <property type="molecule type" value="Genomic_DNA"/>
</dbReference>
<feature type="domain" description="RSE1/DDB1/CPSF1 second beta-propeller" evidence="2">
    <location>
        <begin position="228"/>
        <end position="335"/>
    </location>
</feature>
<dbReference type="AlphaFoldDB" id="A0A9D5CTP0"/>
<evidence type="ECO:0000259" key="2">
    <source>
        <dbReference type="Pfam" id="PF23726"/>
    </source>
</evidence>
<reference evidence="3" key="1">
    <citation type="submission" date="2021-03" db="EMBL/GenBank/DDBJ databases">
        <authorList>
            <person name="Li Z."/>
            <person name="Yang C."/>
        </authorList>
    </citation>
    <scope>NUCLEOTIDE SEQUENCE</scope>
    <source>
        <strain evidence="3">Dzin_1.0</strain>
        <tissue evidence="3">Leaf</tissue>
    </source>
</reference>
<gene>
    <name evidence="3" type="ORF">J5N97_013634</name>
</gene>
<dbReference type="InterPro" id="IPR050358">
    <property type="entry name" value="RSE1/DDB1/CFT1"/>
</dbReference>
<evidence type="ECO:0000259" key="1">
    <source>
        <dbReference type="Pfam" id="PF10433"/>
    </source>
</evidence>
<keyword evidence="4" id="KW-1185">Reference proteome</keyword>
<dbReference type="OrthoDB" id="436637at2759"/>
<dbReference type="InterPro" id="IPR058543">
    <property type="entry name" value="Beta-prop_RSE1/DDB1/CPSF1_2nd"/>
</dbReference>
<dbReference type="PANTHER" id="PTHR10644">
    <property type="entry name" value="DNA REPAIR/RNA PROCESSING CPSF FAMILY"/>
    <property type="match status" value="1"/>
</dbReference>
<comment type="caution">
    <text evidence="3">The sequence shown here is derived from an EMBL/GenBank/DDBJ whole genome shotgun (WGS) entry which is preliminary data.</text>
</comment>
<dbReference type="Pfam" id="PF10433">
    <property type="entry name" value="Beta-prop_RSE1_1st"/>
    <property type="match status" value="1"/>
</dbReference>
<protein>
    <submittedName>
        <fullName evidence="3">Uncharacterized protein</fullName>
    </submittedName>
</protein>
<reference evidence="3" key="2">
    <citation type="journal article" date="2022" name="Hortic Res">
        <title>The genome of Dioscorea zingiberensis sheds light on the biosynthesis, origin and evolution of the medicinally important diosgenin saponins.</title>
        <authorList>
            <person name="Li Y."/>
            <person name="Tan C."/>
            <person name="Li Z."/>
            <person name="Guo J."/>
            <person name="Li S."/>
            <person name="Chen X."/>
            <person name="Wang C."/>
            <person name="Dai X."/>
            <person name="Yang H."/>
            <person name="Song W."/>
            <person name="Hou L."/>
            <person name="Xu J."/>
            <person name="Tong Z."/>
            <person name="Xu A."/>
            <person name="Yuan X."/>
            <person name="Wang W."/>
            <person name="Yang Q."/>
            <person name="Chen L."/>
            <person name="Sun Z."/>
            <person name="Wang K."/>
            <person name="Pan B."/>
            <person name="Chen J."/>
            <person name="Bao Y."/>
            <person name="Liu F."/>
            <person name="Qi X."/>
            <person name="Gang D.R."/>
            <person name="Wen J."/>
            <person name="Li J."/>
        </authorList>
    </citation>
    <scope>NUCLEOTIDE SEQUENCE</scope>
    <source>
        <strain evidence="3">Dzin_1.0</strain>
    </source>
</reference>
<sequence>MPRSILPSMSLTLASNPRLPQVDRNPLITGLTSSSLSRVVGTALAASLSVLRTLSSTRTRATPDVRAVIPLSRADLHTDRGVSLSLRQCTASSPCSSSLLQTEYGDIFKATLEHDNDRVSELKIKYFDTIPVTSAMCVLKTGFLFAASEVWEPRLYQFRAIGDGDDVEASSATLMETEEGFQPLLLPAPWSQELDIECAECVLSLLSPSCCWKCRLRVGGEGMVLDHPASVFLNAGLQNGVLFRTVVDMITGQLSDTRSRFLGLRVSKLFSAIVRGRRAMLCLSKSSLAWLYSSGHFLLTPLSYETLEYAASFSSDQCAEGVVAVAGDALRVFTIERLGETLNETSIPLKIYSPQVCTSSQTETFGHH</sequence>
<evidence type="ECO:0000313" key="4">
    <source>
        <dbReference type="Proteomes" id="UP001085076"/>
    </source>
</evidence>
<dbReference type="InterPro" id="IPR015943">
    <property type="entry name" value="WD40/YVTN_repeat-like_dom_sf"/>
</dbReference>
<dbReference type="Gene3D" id="2.130.10.10">
    <property type="entry name" value="YVTN repeat-like/Quinoprotein amine dehydrogenase"/>
    <property type="match status" value="2"/>
</dbReference>
<dbReference type="Proteomes" id="UP001085076">
    <property type="component" value="Miscellaneous, Linkage group lg03"/>
</dbReference>
<proteinExistence type="predicted"/>
<dbReference type="Pfam" id="PF23726">
    <property type="entry name" value="Beta-prop_RSE1_2nd"/>
    <property type="match status" value="1"/>
</dbReference>
<feature type="domain" description="RSE1/DDB1/CPSF1 first beta-propeller" evidence="1">
    <location>
        <begin position="96"/>
        <end position="168"/>
    </location>
</feature>
<accession>A0A9D5CTP0</accession>
<organism evidence="3 4">
    <name type="scientific">Dioscorea zingiberensis</name>
    <dbReference type="NCBI Taxonomy" id="325984"/>
    <lineage>
        <taxon>Eukaryota</taxon>
        <taxon>Viridiplantae</taxon>
        <taxon>Streptophyta</taxon>
        <taxon>Embryophyta</taxon>
        <taxon>Tracheophyta</taxon>
        <taxon>Spermatophyta</taxon>
        <taxon>Magnoliopsida</taxon>
        <taxon>Liliopsida</taxon>
        <taxon>Dioscoreales</taxon>
        <taxon>Dioscoreaceae</taxon>
        <taxon>Dioscorea</taxon>
    </lineage>
</organism>
<name>A0A9D5CTP0_9LILI</name>
<dbReference type="InterPro" id="IPR018846">
    <property type="entry name" value="Beta-prop_RSE1/DDB1/CPSF1_1st"/>
</dbReference>